<dbReference type="EMBL" id="VYYT01000146">
    <property type="protein sequence ID" value="KAK2763469.1"/>
    <property type="molecule type" value="Genomic_DNA"/>
</dbReference>
<gene>
    <name evidence="1" type="ORF">CKAH01_05063</name>
</gene>
<keyword evidence="2" id="KW-1185">Reference proteome</keyword>
<organism evidence="1 2">
    <name type="scientific">Colletotrichum kahawae</name>
    <name type="common">Coffee berry disease fungus</name>
    <dbReference type="NCBI Taxonomy" id="34407"/>
    <lineage>
        <taxon>Eukaryota</taxon>
        <taxon>Fungi</taxon>
        <taxon>Dikarya</taxon>
        <taxon>Ascomycota</taxon>
        <taxon>Pezizomycotina</taxon>
        <taxon>Sordariomycetes</taxon>
        <taxon>Hypocreomycetidae</taxon>
        <taxon>Glomerellales</taxon>
        <taxon>Glomerellaceae</taxon>
        <taxon>Colletotrichum</taxon>
        <taxon>Colletotrichum gloeosporioides species complex</taxon>
    </lineage>
</organism>
<proteinExistence type="predicted"/>
<evidence type="ECO:0000313" key="2">
    <source>
        <dbReference type="Proteomes" id="UP001281614"/>
    </source>
</evidence>
<protein>
    <submittedName>
        <fullName evidence="1">Uncharacterized protein</fullName>
    </submittedName>
</protein>
<dbReference type="Proteomes" id="UP001281614">
    <property type="component" value="Unassembled WGS sequence"/>
</dbReference>
<reference evidence="1" key="1">
    <citation type="submission" date="2023-02" db="EMBL/GenBank/DDBJ databases">
        <title>Colletotrichum kahawae CIFC_Que2 genome sequencing and assembly.</title>
        <authorList>
            <person name="Baroncelli R."/>
        </authorList>
    </citation>
    <scope>NUCLEOTIDE SEQUENCE</scope>
    <source>
        <strain evidence="1">CIFC_Que2</strain>
    </source>
</reference>
<comment type="caution">
    <text evidence="1">The sequence shown here is derived from an EMBL/GenBank/DDBJ whole genome shotgun (WGS) entry which is preliminary data.</text>
</comment>
<evidence type="ECO:0000313" key="1">
    <source>
        <dbReference type="EMBL" id="KAK2763469.1"/>
    </source>
</evidence>
<sequence length="37" mass="4437">MFYDYCEKAGIQEQQYYSAINVVLTSKAEEYYYQALL</sequence>
<accession>A0AAD9YFQ0</accession>
<dbReference type="AlphaFoldDB" id="A0AAD9YFQ0"/>
<name>A0AAD9YFQ0_COLKA</name>